<dbReference type="EMBL" id="JBAMIC010000011">
    <property type="protein sequence ID" value="KAK7100927.1"/>
    <property type="molecule type" value="Genomic_DNA"/>
</dbReference>
<feature type="domain" description="CARD" evidence="2">
    <location>
        <begin position="21"/>
        <end position="84"/>
    </location>
</feature>
<evidence type="ECO:0000313" key="4">
    <source>
        <dbReference type="Proteomes" id="UP001374579"/>
    </source>
</evidence>
<feature type="region of interest" description="Disordered" evidence="1">
    <location>
        <begin position="220"/>
        <end position="315"/>
    </location>
</feature>
<dbReference type="PROSITE" id="PS50209">
    <property type="entry name" value="CARD"/>
    <property type="match status" value="1"/>
</dbReference>
<organism evidence="3 4">
    <name type="scientific">Littorina saxatilis</name>
    <dbReference type="NCBI Taxonomy" id="31220"/>
    <lineage>
        <taxon>Eukaryota</taxon>
        <taxon>Metazoa</taxon>
        <taxon>Spiralia</taxon>
        <taxon>Lophotrochozoa</taxon>
        <taxon>Mollusca</taxon>
        <taxon>Gastropoda</taxon>
        <taxon>Caenogastropoda</taxon>
        <taxon>Littorinimorpha</taxon>
        <taxon>Littorinoidea</taxon>
        <taxon>Littorinidae</taxon>
        <taxon>Littorina</taxon>
    </lineage>
</organism>
<evidence type="ECO:0000256" key="1">
    <source>
        <dbReference type="SAM" id="MobiDB-lite"/>
    </source>
</evidence>
<gene>
    <name evidence="3" type="ORF">V1264_023790</name>
</gene>
<proteinExistence type="predicted"/>
<dbReference type="Proteomes" id="UP001374579">
    <property type="component" value="Unassembled WGS sequence"/>
</dbReference>
<comment type="caution">
    <text evidence="3">The sequence shown here is derived from an EMBL/GenBank/DDBJ whole genome shotgun (WGS) entry which is preliminary data.</text>
</comment>
<name>A0AAN9B8M2_9CAEN</name>
<dbReference type="InterPro" id="IPR011029">
    <property type="entry name" value="DEATH-like_dom_sf"/>
</dbReference>
<keyword evidence="4" id="KW-1185">Reference proteome</keyword>
<dbReference type="SUPFAM" id="SSF47986">
    <property type="entry name" value="DEATH domain"/>
    <property type="match status" value="1"/>
</dbReference>
<accession>A0AAN9B8M2</accession>
<sequence>MDDRESEAKQHEGAGCDTGVVYTNQEQYLRAIHMRLLELAEPRDSILMDELRANDVMGSGDEEGIKSQPTRWDRARGFYNYLHRVPLSLFENHCVPALETYYAHALEGASFQRDDRCHGPAPCVRHSIMRRLPLRRFADVFPSTNGCTHEEYLKITDNSNVDEMKWDFAFRLCVKNKGKEDFVKIVKKTLLSIHITVPEDFSSLLAKGFPCRCEHQAQKLKKKRSMGKRRRRCETDSVQSPERKLADDQTGSTPQADCLPSSRGSAGHAVSKVTASSSSEYPPSTSSEDERQNSPSSDGTEHAMESDSREDTRFNSREDKMKFLNLIEGLNGAISSALAVKRQSLELQSIKVTLGVLTQRAISETTDADPDVGKVIRLRKEAKQLHKTMKTDYERASRVMEDMEERKSDGAWIRSGFKKDLQETRFTLINELNEAASCLRKSEAVITKMNNSLSSRSEVYRLKVIKIK</sequence>
<feature type="compositionally biased region" description="Basic and acidic residues" evidence="1">
    <location>
        <begin position="299"/>
        <end position="315"/>
    </location>
</feature>
<dbReference type="AlphaFoldDB" id="A0AAN9B8M2"/>
<evidence type="ECO:0000259" key="2">
    <source>
        <dbReference type="PROSITE" id="PS50209"/>
    </source>
</evidence>
<feature type="compositionally biased region" description="Basic residues" evidence="1">
    <location>
        <begin position="220"/>
        <end position="232"/>
    </location>
</feature>
<dbReference type="InterPro" id="IPR001315">
    <property type="entry name" value="CARD"/>
</dbReference>
<protein>
    <recommendedName>
        <fullName evidence="2">CARD domain-containing protein</fullName>
    </recommendedName>
</protein>
<reference evidence="3 4" key="1">
    <citation type="submission" date="2024-02" db="EMBL/GenBank/DDBJ databases">
        <title>Chromosome-scale genome assembly of the rough periwinkle Littorina saxatilis.</title>
        <authorList>
            <person name="De Jode A."/>
            <person name="Faria R."/>
            <person name="Formenti G."/>
            <person name="Sims Y."/>
            <person name="Smith T.P."/>
            <person name="Tracey A."/>
            <person name="Wood J.M.D."/>
            <person name="Zagrodzka Z.B."/>
            <person name="Johannesson K."/>
            <person name="Butlin R.K."/>
            <person name="Leder E.H."/>
        </authorList>
    </citation>
    <scope>NUCLEOTIDE SEQUENCE [LARGE SCALE GENOMIC DNA]</scope>
    <source>
        <strain evidence="3">Snail1</strain>
        <tissue evidence="3">Muscle</tissue>
    </source>
</reference>
<evidence type="ECO:0000313" key="3">
    <source>
        <dbReference type="EMBL" id="KAK7100927.1"/>
    </source>
</evidence>
<dbReference type="GO" id="GO:0042981">
    <property type="term" value="P:regulation of apoptotic process"/>
    <property type="evidence" value="ECO:0007669"/>
    <property type="project" value="InterPro"/>
</dbReference>
<feature type="compositionally biased region" description="Low complexity" evidence="1">
    <location>
        <begin position="276"/>
        <end position="286"/>
    </location>
</feature>